<evidence type="ECO:0000256" key="2">
    <source>
        <dbReference type="ARBA" id="ARBA00022598"/>
    </source>
</evidence>
<dbReference type="InterPro" id="IPR002942">
    <property type="entry name" value="S4_RNA-bd"/>
</dbReference>
<dbReference type="GO" id="GO:0009791">
    <property type="term" value="P:post-embryonic development"/>
    <property type="evidence" value="ECO:0007669"/>
    <property type="project" value="UniProtKB-ARBA"/>
</dbReference>
<dbReference type="InterPro" id="IPR024088">
    <property type="entry name" value="Tyr-tRNA-ligase_bac-type"/>
</dbReference>
<reference evidence="13" key="1">
    <citation type="submission" date="2021-01" db="EMBL/GenBank/DDBJ databases">
        <authorList>
            <person name="Corre E."/>
            <person name="Pelletier E."/>
            <person name="Niang G."/>
            <person name="Scheremetjew M."/>
            <person name="Finn R."/>
            <person name="Kale V."/>
            <person name="Holt S."/>
            <person name="Cochrane G."/>
            <person name="Meng A."/>
            <person name="Brown T."/>
            <person name="Cohen L."/>
        </authorList>
    </citation>
    <scope>NUCLEOTIDE SEQUENCE</scope>
    <source>
        <strain evidence="13">CCMP1897</strain>
    </source>
</reference>
<dbReference type="SMART" id="SM00363">
    <property type="entry name" value="S4"/>
    <property type="match status" value="1"/>
</dbReference>
<dbReference type="InterPro" id="IPR014729">
    <property type="entry name" value="Rossmann-like_a/b/a_fold"/>
</dbReference>
<dbReference type="AlphaFoldDB" id="A0A7S3XED2"/>
<dbReference type="InterPro" id="IPR002307">
    <property type="entry name" value="Tyr-tRNA-ligase"/>
</dbReference>
<organism evidence="13">
    <name type="scientific">Picocystis salinarum</name>
    <dbReference type="NCBI Taxonomy" id="88271"/>
    <lineage>
        <taxon>Eukaryota</taxon>
        <taxon>Viridiplantae</taxon>
        <taxon>Chlorophyta</taxon>
        <taxon>Picocystophyceae</taxon>
        <taxon>Picocystales</taxon>
        <taxon>Picocystaceae</taxon>
        <taxon>Picocystis</taxon>
    </lineage>
</organism>
<feature type="domain" description="RNA-binding S4" evidence="12">
    <location>
        <begin position="387"/>
        <end position="445"/>
    </location>
</feature>
<dbReference type="Gene3D" id="3.40.50.620">
    <property type="entry name" value="HUPs"/>
    <property type="match status" value="1"/>
</dbReference>
<keyword evidence="5 10" id="KW-0694">RNA-binding</keyword>
<evidence type="ECO:0000256" key="11">
    <source>
        <dbReference type="RuleBase" id="RU361234"/>
    </source>
</evidence>
<dbReference type="Pfam" id="PF00579">
    <property type="entry name" value="tRNA-synt_1b"/>
    <property type="match status" value="1"/>
</dbReference>
<evidence type="ECO:0000256" key="3">
    <source>
        <dbReference type="ARBA" id="ARBA00022741"/>
    </source>
</evidence>
<evidence type="ECO:0000256" key="10">
    <source>
        <dbReference type="PROSITE-ProRule" id="PRU00182"/>
    </source>
</evidence>
<dbReference type="Gene3D" id="3.10.290.10">
    <property type="entry name" value="RNA-binding S4 domain"/>
    <property type="match status" value="1"/>
</dbReference>
<dbReference type="PROSITE" id="PS50889">
    <property type="entry name" value="S4"/>
    <property type="match status" value="1"/>
</dbReference>
<keyword evidence="6 11" id="KW-0648">Protein biosynthesis</keyword>
<comment type="catalytic activity">
    <reaction evidence="9 11">
        <text>tRNA(Tyr) + L-tyrosine + ATP = L-tyrosyl-tRNA(Tyr) + AMP + diphosphate + H(+)</text>
        <dbReference type="Rhea" id="RHEA:10220"/>
        <dbReference type="Rhea" id="RHEA-COMP:9706"/>
        <dbReference type="Rhea" id="RHEA-COMP:9707"/>
        <dbReference type="ChEBI" id="CHEBI:15378"/>
        <dbReference type="ChEBI" id="CHEBI:30616"/>
        <dbReference type="ChEBI" id="CHEBI:33019"/>
        <dbReference type="ChEBI" id="CHEBI:58315"/>
        <dbReference type="ChEBI" id="CHEBI:78442"/>
        <dbReference type="ChEBI" id="CHEBI:78536"/>
        <dbReference type="ChEBI" id="CHEBI:456215"/>
        <dbReference type="EC" id="6.1.1.1"/>
    </reaction>
</comment>
<dbReference type="GO" id="GO:0003723">
    <property type="term" value="F:RNA binding"/>
    <property type="evidence" value="ECO:0007669"/>
    <property type="project" value="UniProtKB-KW"/>
</dbReference>
<dbReference type="InterPro" id="IPR002305">
    <property type="entry name" value="aa-tRNA-synth_Ic"/>
</dbReference>
<dbReference type="HAMAP" id="MF_02006">
    <property type="entry name" value="Tyr_tRNA_synth_type1"/>
    <property type="match status" value="1"/>
</dbReference>
<dbReference type="GO" id="GO:0004831">
    <property type="term" value="F:tyrosine-tRNA ligase activity"/>
    <property type="evidence" value="ECO:0007669"/>
    <property type="project" value="UniProtKB-EC"/>
</dbReference>
<dbReference type="SUPFAM" id="SSF52374">
    <property type="entry name" value="Nucleotidylyl transferase"/>
    <property type="match status" value="1"/>
</dbReference>
<name>A0A7S3XED2_9CHLO</name>
<dbReference type="CDD" id="cd00165">
    <property type="entry name" value="S4"/>
    <property type="match status" value="1"/>
</dbReference>
<dbReference type="PRINTS" id="PR01040">
    <property type="entry name" value="TRNASYNTHTYR"/>
</dbReference>
<keyword evidence="7 11" id="KW-0030">Aminoacyl-tRNA synthetase</keyword>
<dbReference type="FunFam" id="1.10.240.10:FF:000001">
    <property type="entry name" value="Tyrosine--tRNA ligase"/>
    <property type="match status" value="1"/>
</dbReference>
<dbReference type="GO" id="GO:0005739">
    <property type="term" value="C:mitochondrion"/>
    <property type="evidence" value="ECO:0007669"/>
    <property type="project" value="TreeGrafter"/>
</dbReference>
<evidence type="ECO:0000256" key="9">
    <source>
        <dbReference type="ARBA" id="ARBA00048248"/>
    </source>
</evidence>
<sequence length="460" mass="50634">MASKACRIRWMMPRTRVERKARHSRVFSGTQDGTGDVLKTLQMRGLVETTTGDEALQLHCKEKRVRVYCGFDPTADSLHLGNLLGIVVLSWFQRYGHEPVALMGGATGRVGDPSGKSMERPLLDEEELESNIESIGNALNRIMGREVKLVNNLDWFGDMGFLEFLRKVGRYARIGTMTAKDSVKSRINSEQGMSFAEFSYQLLQGYDFVHLMKNEDVTVQIGGSDQWGNITAGTDLIRKMLRREGAHGLTFPLLVGSDGKKYGKSEDGAIWLNSDRLSPFKFYQYLYNTPDADVIRFAKMLTFLPLEEVSALEQSMSHASYVPNTAQKKLAEEVTRFVHGEAGLAQALEATESLRPGSDTQLNASALESIADGVPCVVLEKAQLVGKQLTDVLVSAGLQPSRSAAKRMIKGGGIRLNNVKVVDDGASISDSDLLDGRLLLLAAGKKNKMLVRVGDGMQRP</sequence>
<evidence type="ECO:0000256" key="8">
    <source>
        <dbReference type="ARBA" id="ARBA00033323"/>
    </source>
</evidence>
<keyword evidence="2 11" id="KW-0436">Ligase</keyword>
<accession>A0A7S3XED2</accession>
<dbReference type="PANTHER" id="PTHR11766:SF0">
    <property type="entry name" value="TYROSINE--TRNA LIGASE, MITOCHONDRIAL"/>
    <property type="match status" value="1"/>
</dbReference>
<dbReference type="InterPro" id="IPR024107">
    <property type="entry name" value="Tyr-tRNA-ligase_bac_1"/>
</dbReference>
<dbReference type="InterPro" id="IPR054608">
    <property type="entry name" value="SYY-like_C"/>
</dbReference>
<proteinExistence type="inferred from homology"/>
<dbReference type="GO" id="GO:0009570">
    <property type="term" value="C:chloroplast stroma"/>
    <property type="evidence" value="ECO:0007669"/>
    <property type="project" value="TreeGrafter"/>
</dbReference>
<dbReference type="GO" id="GO:0005524">
    <property type="term" value="F:ATP binding"/>
    <property type="evidence" value="ECO:0007669"/>
    <property type="project" value="UniProtKB-KW"/>
</dbReference>
<dbReference type="EC" id="6.1.1.1" evidence="1 11"/>
<dbReference type="GO" id="GO:0048608">
    <property type="term" value="P:reproductive structure development"/>
    <property type="evidence" value="ECO:0007669"/>
    <property type="project" value="UniProtKB-ARBA"/>
</dbReference>
<comment type="similarity">
    <text evidence="11">Belongs to the class-I aminoacyl-tRNA synthetase family.</text>
</comment>
<dbReference type="Pfam" id="PF22421">
    <property type="entry name" value="SYY_C-terminal"/>
    <property type="match status" value="1"/>
</dbReference>
<dbReference type="NCBIfam" id="TIGR00234">
    <property type="entry name" value="tyrS"/>
    <property type="match status" value="1"/>
</dbReference>
<protein>
    <recommendedName>
        <fullName evidence="1 11">Tyrosine--tRNA ligase</fullName>
        <ecNumber evidence="1 11">6.1.1.1</ecNumber>
    </recommendedName>
    <alternativeName>
        <fullName evidence="8 11">Tyrosyl-tRNA synthetase</fullName>
    </alternativeName>
</protein>
<evidence type="ECO:0000256" key="4">
    <source>
        <dbReference type="ARBA" id="ARBA00022840"/>
    </source>
</evidence>
<dbReference type="GO" id="GO:0005829">
    <property type="term" value="C:cytosol"/>
    <property type="evidence" value="ECO:0007669"/>
    <property type="project" value="TreeGrafter"/>
</dbReference>
<dbReference type="InterPro" id="IPR036986">
    <property type="entry name" value="S4_RNA-bd_sf"/>
</dbReference>
<dbReference type="FunFam" id="3.10.290.10:FF:000014">
    <property type="entry name" value="Tyrosine--tRNA ligase"/>
    <property type="match status" value="1"/>
</dbReference>
<evidence type="ECO:0000256" key="1">
    <source>
        <dbReference type="ARBA" id="ARBA00013160"/>
    </source>
</evidence>
<dbReference type="EMBL" id="HBIS01005358">
    <property type="protein sequence ID" value="CAE0611006.1"/>
    <property type="molecule type" value="Transcribed_RNA"/>
</dbReference>
<dbReference type="GO" id="GO:0006437">
    <property type="term" value="P:tyrosyl-tRNA aminoacylation"/>
    <property type="evidence" value="ECO:0007669"/>
    <property type="project" value="InterPro"/>
</dbReference>
<evidence type="ECO:0000256" key="7">
    <source>
        <dbReference type="ARBA" id="ARBA00023146"/>
    </source>
</evidence>
<dbReference type="SUPFAM" id="SSF55174">
    <property type="entry name" value="Alpha-L RNA-binding motif"/>
    <property type="match status" value="1"/>
</dbReference>
<dbReference type="CDD" id="cd00805">
    <property type="entry name" value="TyrRS_core"/>
    <property type="match status" value="1"/>
</dbReference>
<evidence type="ECO:0000256" key="6">
    <source>
        <dbReference type="ARBA" id="ARBA00022917"/>
    </source>
</evidence>
<dbReference type="InterPro" id="IPR001412">
    <property type="entry name" value="aa-tRNA-synth_I_CS"/>
</dbReference>
<dbReference type="PROSITE" id="PS00178">
    <property type="entry name" value="AA_TRNA_LIGASE_I"/>
    <property type="match status" value="1"/>
</dbReference>
<evidence type="ECO:0000256" key="5">
    <source>
        <dbReference type="ARBA" id="ARBA00022884"/>
    </source>
</evidence>
<dbReference type="PANTHER" id="PTHR11766">
    <property type="entry name" value="TYROSYL-TRNA SYNTHETASE"/>
    <property type="match status" value="1"/>
</dbReference>
<keyword evidence="4 11" id="KW-0067">ATP-binding</keyword>
<keyword evidence="3 11" id="KW-0547">Nucleotide-binding</keyword>
<evidence type="ECO:0000259" key="12">
    <source>
        <dbReference type="SMART" id="SM00363"/>
    </source>
</evidence>
<gene>
    <name evidence="13" type="ORF">PSAL00342_LOCUS4841</name>
</gene>
<dbReference type="Gene3D" id="1.10.240.10">
    <property type="entry name" value="Tyrosyl-Transfer RNA Synthetase"/>
    <property type="match status" value="1"/>
</dbReference>
<evidence type="ECO:0000313" key="13">
    <source>
        <dbReference type="EMBL" id="CAE0611006.1"/>
    </source>
</evidence>